<dbReference type="GO" id="GO:0016787">
    <property type="term" value="F:hydrolase activity"/>
    <property type="evidence" value="ECO:0007669"/>
    <property type="project" value="UniProtKB-KW"/>
</dbReference>
<dbReference type="InterPro" id="IPR007751">
    <property type="entry name" value="DUF676_lipase-like"/>
</dbReference>
<feature type="domain" description="DUF676" evidence="1">
    <location>
        <begin position="114"/>
        <end position="204"/>
    </location>
</feature>
<accession>A0ABS3WLC8</accession>
<evidence type="ECO:0000313" key="3">
    <source>
        <dbReference type="Proteomes" id="UP001518976"/>
    </source>
</evidence>
<dbReference type="Proteomes" id="UP001518976">
    <property type="component" value="Unassembled WGS sequence"/>
</dbReference>
<dbReference type="SUPFAM" id="SSF53474">
    <property type="entry name" value="alpha/beta-Hydrolases"/>
    <property type="match status" value="1"/>
</dbReference>
<keyword evidence="2" id="KW-0378">Hydrolase</keyword>
<comment type="caution">
    <text evidence="2">The sequence shown here is derived from an EMBL/GenBank/DDBJ whole genome shotgun (WGS) entry which is preliminary data.</text>
</comment>
<name>A0ABS3WLC8_9ACTN</name>
<evidence type="ECO:0000313" key="2">
    <source>
        <dbReference type="EMBL" id="MBO8183908.1"/>
    </source>
</evidence>
<evidence type="ECO:0000259" key="1">
    <source>
        <dbReference type="Pfam" id="PF05057"/>
    </source>
</evidence>
<protein>
    <submittedName>
        <fullName evidence="2">Alpha/beta hydrolase</fullName>
    </submittedName>
</protein>
<keyword evidence="3" id="KW-1185">Reference proteome</keyword>
<reference evidence="2 3" key="1">
    <citation type="submission" date="2021-02" db="EMBL/GenBank/DDBJ databases">
        <title>Streptomyces spirodelae sp. nov., isolated from duckweed.</title>
        <authorList>
            <person name="Saimee Y."/>
            <person name="Duangmal K."/>
        </authorList>
    </citation>
    <scope>NUCLEOTIDE SEQUENCE [LARGE SCALE GENOMIC DNA]</scope>
    <source>
        <strain evidence="2 3">DW4-2</strain>
    </source>
</reference>
<sequence length="538" mass="59674">MPIIYVRGYAGPTAGIDNVVDDPFYGFNRGATHVRIGGDGDPRFYQFEGPLLRLMGDEGYRLLVQGDQHRHLLDSADAALTPASLWVYRFYDQAATTFVPPPHENVFKHLWNKVHHRVTADGFNIEAAAAGLYDLITLIRQKTGAPKVHVVAHSMGGLVVRCMMQKICFQPQEDGRSRLPAKDLVAKFFTYGTPHGGIDFQLDALDWAQQTFGPAGSDIFAPEKMYGYLEPGAKFGDTPPRSSAFDPQNVPEEAFPTENIFCLVGTNPKDYGLARLTVGPKSDGLVSIDHAYVRRAPRAYIHRSHSGPYGEVNSEEGYQNLRRFLFGPWQVTLGLTGLPAAVDDEQWQADMRLAIRGLPVIISEQQTSHWCPIQLSREIRRLEGRPDGTVPLARTFLLEPARPEPGIPSDKSAAPRMRYSLTLRVFKLDAHDDHFRFADHLEQVPAWSDSLIVDIGPDAQGGDVQAWAAWNSMVEGSSDSFDPITDGLPPAQRHPATMERDGEDRFCGIALPPTARALPVLGADATVRIHVHDRRTTR</sequence>
<dbReference type="EMBL" id="JAFFZN010000001">
    <property type="protein sequence ID" value="MBO8183908.1"/>
    <property type="molecule type" value="Genomic_DNA"/>
</dbReference>
<gene>
    <name evidence="2" type="ORF">JW592_00165</name>
</gene>
<organism evidence="2 3">
    <name type="scientific">Streptomyces spirodelae</name>
    <dbReference type="NCBI Taxonomy" id="2812904"/>
    <lineage>
        <taxon>Bacteria</taxon>
        <taxon>Bacillati</taxon>
        <taxon>Actinomycetota</taxon>
        <taxon>Actinomycetes</taxon>
        <taxon>Kitasatosporales</taxon>
        <taxon>Streptomycetaceae</taxon>
        <taxon>Streptomyces</taxon>
    </lineage>
</organism>
<dbReference type="Pfam" id="PF05057">
    <property type="entry name" value="DUF676"/>
    <property type="match status" value="1"/>
</dbReference>
<dbReference type="InterPro" id="IPR029058">
    <property type="entry name" value="AB_hydrolase_fold"/>
</dbReference>
<proteinExistence type="predicted"/>
<dbReference type="Gene3D" id="3.40.50.1820">
    <property type="entry name" value="alpha/beta hydrolase"/>
    <property type="match status" value="1"/>
</dbReference>